<dbReference type="Pfam" id="PF04750">
    <property type="entry name" value="Far-17a_AIG1"/>
    <property type="match status" value="1"/>
</dbReference>
<dbReference type="GeneID" id="20807903"/>
<reference evidence="6" key="1">
    <citation type="submission" date="2013-12" db="EMBL/GenBank/DDBJ databases">
        <title>The Genome Sequence of Aphanomyces astaci APO3.</title>
        <authorList>
            <consortium name="The Broad Institute Genomics Platform"/>
            <person name="Russ C."/>
            <person name="Tyler B."/>
            <person name="van West P."/>
            <person name="Dieguez-Uribeondo J."/>
            <person name="Young S.K."/>
            <person name="Zeng Q."/>
            <person name="Gargeya S."/>
            <person name="Fitzgerald M."/>
            <person name="Abouelleil A."/>
            <person name="Alvarado L."/>
            <person name="Chapman S.B."/>
            <person name="Gainer-Dewar J."/>
            <person name="Goldberg J."/>
            <person name="Griggs A."/>
            <person name="Gujja S."/>
            <person name="Hansen M."/>
            <person name="Howarth C."/>
            <person name="Imamovic A."/>
            <person name="Ireland A."/>
            <person name="Larimer J."/>
            <person name="McCowan C."/>
            <person name="Murphy C."/>
            <person name="Pearson M."/>
            <person name="Poon T.W."/>
            <person name="Priest M."/>
            <person name="Roberts A."/>
            <person name="Saif S."/>
            <person name="Shea T."/>
            <person name="Sykes S."/>
            <person name="Wortman J."/>
            <person name="Nusbaum C."/>
            <person name="Birren B."/>
        </authorList>
    </citation>
    <scope>NUCLEOTIDE SEQUENCE [LARGE SCALE GENOMIC DNA]</scope>
    <source>
        <strain evidence="6">APO3</strain>
    </source>
</reference>
<evidence type="ECO:0000256" key="4">
    <source>
        <dbReference type="ARBA" id="ARBA00023136"/>
    </source>
</evidence>
<feature type="transmembrane region" description="Helical" evidence="5">
    <location>
        <begin position="6"/>
        <end position="29"/>
    </location>
</feature>
<gene>
    <name evidence="6" type="ORF">H257_05907</name>
</gene>
<feature type="transmembrane region" description="Helical" evidence="5">
    <location>
        <begin position="221"/>
        <end position="242"/>
    </location>
</feature>
<dbReference type="AlphaFoldDB" id="W4GNS6"/>
<keyword evidence="2 5" id="KW-0812">Transmembrane</keyword>
<dbReference type="EMBL" id="KI913124">
    <property type="protein sequence ID" value="ETV81370.1"/>
    <property type="molecule type" value="Genomic_DNA"/>
</dbReference>
<feature type="transmembrane region" description="Helical" evidence="5">
    <location>
        <begin position="182"/>
        <end position="201"/>
    </location>
</feature>
<name>W4GNS6_APHAT</name>
<dbReference type="PANTHER" id="PTHR12242:SF22">
    <property type="entry name" value="OS02G0130600 PROTEIN"/>
    <property type="match status" value="1"/>
</dbReference>
<evidence type="ECO:0008006" key="7">
    <source>
        <dbReference type="Google" id="ProtNLM"/>
    </source>
</evidence>
<accession>W4GNS6</accession>
<dbReference type="PANTHER" id="PTHR12242">
    <property type="entry name" value="OS02G0130600 PROTEIN-RELATED"/>
    <property type="match status" value="1"/>
</dbReference>
<sequence length="265" mass="30648">MATNPNLWKEILCGALLGIVGVACMYRIVAYPVEPGRHNVQIAFNPSNVWLLSFRCATFVFFVVVWILQVQSSNWFELVYYTYWNFTLQTIYFGAAIVDQVRRWSRPPTLTDRYYANRPLNTLFDVVFASLILVALVYWIFIFNTAKHIEWPTYVVHLVNVVLVVVEFAFNEHLAQRTSLKYVVLWPAIFASVAWIGHATYTRGFWPYSIMSLDNPYAPLVWLGIGVAHVVCFGFVLLLSYFKARWVGGEQPPRLLARQDMHLHA</sequence>
<keyword evidence="3 5" id="KW-1133">Transmembrane helix</keyword>
<comment type="subcellular location">
    <subcellularLocation>
        <location evidence="1">Endomembrane system</location>
        <topology evidence="1">Multi-pass membrane protein</topology>
    </subcellularLocation>
</comment>
<keyword evidence="4 5" id="KW-0472">Membrane</keyword>
<feature type="transmembrane region" description="Helical" evidence="5">
    <location>
        <begin position="80"/>
        <end position="101"/>
    </location>
</feature>
<organism evidence="6">
    <name type="scientific">Aphanomyces astaci</name>
    <name type="common">Crayfish plague agent</name>
    <dbReference type="NCBI Taxonomy" id="112090"/>
    <lineage>
        <taxon>Eukaryota</taxon>
        <taxon>Sar</taxon>
        <taxon>Stramenopiles</taxon>
        <taxon>Oomycota</taxon>
        <taxon>Saprolegniomycetes</taxon>
        <taxon>Saprolegniales</taxon>
        <taxon>Verrucalvaceae</taxon>
        <taxon>Aphanomyces</taxon>
    </lineage>
</organism>
<evidence type="ECO:0000256" key="3">
    <source>
        <dbReference type="ARBA" id="ARBA00022989"/>
    </source>
</evidence>
<protein>
    <recommendedName>
        <fullName evidence="7">FAR-17a/AIG1-like protein</fullName>
    </recommendedName>
</protein>
<dbReference type="GO" id="GO:0012505">
    <property type="term" value="C:endomembrane system"/>
    <property type="evidence" value="ECO:0007669"/>
    <property type="project" value="UniProtKB-SubCell"/>
</dbReference>
<feature type="transmembrane region" description="Helical" evidence="5">
    <location>
        <begin position="49"/>
        <end position="68"/>
    </location>
</feature>
<proteinExistence type="predicted"/>
<dbReference type="GO" id="GO:0016020">
    <property type="term" value="C:membrane"/>
    <property type="evidence" value="ECO:0007669"/>
    <property type="project" value="InterPro"/>
</dbReference>
<dbReference type="VEuPathDB" id="FungiDB:H257_05907"/>
<evidence type="ECO:0000313" key="6">
    <source>
        <dbReference type="EMBL" id="ETV81370.1"/>
    </source>
</evidence>
<dbReference type="RefSeq" id="XP_009829228.1">
    <property type="nucleotide sequence ID" value="XM_009830926.1"/>
</dbReference>
<feature type="transmembrane region" description="Helical" evidence="5">
    <location>
        <begin position="154"/>
        <end position="170"/>
    </location>
</feature>
<evidence type="ECO:0000256" key="2">
    <source>
        <dbReference type="ARBA" id="ARBA00022692"/>
    </source>
</evidence>
<evidence type="ECO:0000256" key="1">
    <source>
        <dbReference type="ARBA" id="ARBA00004127"/>
    </source>
</evidence>
<dbReference type="OrthoDB" id="419711at2759"/>
<evidence type="ECO:0000256" key="5">
    <source>
        <dbReference type="SAM" id="Phobius"/>
    </source>
</evidence>
<feature type="transmembrane region" description="Helical" evidence="5">
    <location>
        <begin position="122"/>
        <end position="142"/>
    </location>
</feature>
<dbReference type="InterPro" id="IPR006838">
    <property type="entry name" value="ADTRP_AIG1"/>
</dbReference>